<keyword evidence="2" id="KW-1185">Reference proteome</keyword>
<sequence>MAINRTPIHFTAYYEGEKHELQTYTYEYRSLMMLLFDKIYIDDFGECKGMGRCGTCAIKISGLSKAVHSLGRNEEQTLSKMGVHGGDIRLSCQILVDENLENSTVEIIGGESVE</sequence>
<dbReference type="GO" id="GO:0051536">
    <property type="term" value="F:iron-sulfur cluster binding"/>
    <property type="evidence" value="ECO:0007669"/>
    <property type="project" value="InterPro"/>
</dbReference>
<dbReference type="Gene3D" id="3.10.20.30">
    <property type="match status" value="1"/>
</dbReference>
<dbReference type="EMBL" id="SZQL01000002">
    <property type="protein sequence ID" value="TKK71005.1"/>
    <property type="molecule type" value="Genomic_DNA"/>
</dbReference>
<evidence type="ECO:0000313" key="1">
    <source>
        <dbReference type="EMBL" id="TKK71005.1"/>
    </source>
</evidence>
<dbReference type="RefSeq" id="WP_137260604.1">
    <property type="nucleotide sequence ID" value="NZ_SZQL01000002.1"/>
</dbReference>
<gene>
    <name evidence="1" type="ORF">FC093_04825</name>
</gene>
<name>A0A4U3L6X7_9BACT</name>
<proteinExistence type="predicted"/>
<comment type="caution">
    <text evidence="1">The sequence shown here is derived from an EMBL/GenBank/DDBJ whole genome shotgun (WGS) entry which is preliminary data.</text>
</comment>
<dbReference type="InterPro" id="IPR012675">
    <property type="entry name" value="Beta-grasp_dom_sf"/>
</dbReference>
<dbReference type="OrthoDB" id="9799640at2"/>
<protein>
    <submittedName>
        <fullName evidence="1">2Fe-2S iron-sulfur cluster binding domain-containing protein</fullName>
    </submittedName>
</protein>
<dbReference type="SUPFAM" id="SSF54292">
    <property type="entry name" value="2Fe-2S ferredoxin-like"/>
    <property type="match status" value="1"/>
</dbReference>
<organism evidence="1 2">
    <name type="scientific">Ilyomonas limi</name>
    <dbReference type="NCBI Taxonomy" id="2575867"/>
    <lineage>
        <taxon>Bacteria</taxon>
        <taxon>Pseudomonadati</taxon>
        <taxon>Bacteroidota</taxon>
        <taxon>Chitinophagia</taxon>
        <taxon>Chitinophagales</taxon>
        <taxon>Chitinophagaceae</taxon>
        <taxon>Ilyomonas</taxon>
    </lineage>
</organism>
<accession>A0A4U3L6X7</accession>
<dbReference type="Proteomes" id="UP000305848">
    <property type="component" value="Unassembled WGS sequence"/>
</dbReference>
<dbReference type="AlphaFoldDB" id="A0A4U3L6X7"/>
<reference evidence="1 2" key="1">
    <citation type="submission" date="2019-05" db="EMBL/GenBank/DDBJ databases">
        <title>Panacibacter sp. strain 17mud1-8 Genome sequencing and assembly.</title>
        <authorList>
            <person name="Chhetri G."/>
        </authorList>
    </citation>
    <scope>NUCLEOTIDE SEQUENCE [LARGE SCALE GENOMIC DNA]</scope>
    <source>
        <strain evidence="1 2">17mud1-8</strain>
    </source>
</reference>
<evidence type="ECO:0000313" key="2">
    <source>
        <dbReference type="Proteomes" id="UP000305848"/>
    </source>
</evidence>
<dbReference type="InterPro" id="IPR036010">
    <property type="entry name" value="2Fe-2S_ferredoxin-like_sf"/>
</dbReference>